<feature type="compositionally biased region" description="Acidic residues" evidence="1">
    <location>
        <begin position="13"/>
        <end position="36"/>
    </location>
</feature>
<evidence type="ECO:0000256" key="1">
    <source>
        <dbReference type="SAM" id="MobiDB-lite"/>
    </source>
</evidence>
<dbReference type="Proteomes" id="UP001430953">
    <property type="component" value="Unassembled WGS sequence"/>
</dbReference>
<evidence type="ECO:0000313" key="3">
    <source>
        <dbReference type="Proteomes" id="UP001430953"/>
    </source>
</evidence>
<feature type="compositionally biased region" description="Basic and acidic residues" evidence="1">
    <location>
        <begin position="1"/>
        <end position="12"/>
    </location>
</feature>
<evidence type="ECO:0000313" key="2">
    <source>
        <dbReference type="EMBL" id="KAL0122634.1"/>
    </source>
</evidence>
<accession>A0AAW2G388</accession>
<name>A0AAW2G388_9HYME</name>
<comment type="caution">
    <text evidence="2">The sequence shown here is derived from an EMBL/GenBank/DDBJ whole genome shotgun (WGS) entry which is preliminary data.</text>
</comment>
<feature type="region of interest" description="Disordered" evidence="1">
    <location>
        <begin position="1"/>
        <end position="83"/>
    </location>
</feature>
<reference evidence="2 3" key="1">
    <citation type="submission" date="2023-03" db="EMBL/GenBank/DDBJ databases">
        <title>High recombination rates correlate with genetic variation in Cardiocondyla obscurior ants.</title>
        <authorList>
            <person name="Errbii M."/>
        </authorList>
    </citation>
    <scope>NUCLEOTIDE SEQUENCE [LARGE SCALE GENOMIC DNA]</scope>
    <source>
        <strain evidence="2">Alpha-2009</strain>
        <tissue evidence="2">Whole body</tissue>
    </source>
</reference>
<sequence>MADQEKERLEQEVKEEEEEEEEDDDDDDDEEDDEEEGRGGGGRVRVGQNTSALSRVLPPAALRNPPGPRNAPEPALPPSRTTTIYPIPRAPGSYSTFTLLPPGIVTYHRRRGYPRPRGSPRRFSRVRDPKALHARTNARTNSRIHAMPTAAGNGCVHLPIRPRSLGRCD</sequence>
<protein>
    <submittedName>
        <fullName evidence="2">Uncharacterized protein</fullName>
    </submittedName>
</protein>
<keyword evidence="3" id="KW-1185">Reference proteome</keyword>
<organism evidence="2 3">
    <name type="scientific">Cardiocondyla obscurior</name>
    <dbReference type="NCBI Taxonomy" id="286306"/>
    <lineage>
        <taxon>Eukaryota</taxon>
        <taxon>Metazoa</taxon>
        <taxon>Ecdysozoa</taxon>
        <taxon>Arthropoda</taxon>
        <taxon>Hexapoda</taxon>
        <taxon>Insecta</taxon>
        <taxon>Pterygota</taxon>
        <taxon>Neoptera</taxon>
        <taxon>Endopterygota</taxon>
        <taxon>Hymenoptera</taxon>
        <taxon>Apocrita</taxon>
        <taxon>Aculeata</taxon>
        <taxon>Formicoidea</taxon>
        <taxon>Formicidae</taxon>
        <taxon>Myrmicinae</taxon>
        <taxon>Cardiocondyla</taxon>
    </lineage>
</organism>
<dbReference type="AlphaFoldDB" id="A0AAW2G388"/>
<proteinExistence type="predicted"/>
<feature type="compositionally biased region" description="Pro residues" evidence="1">
    <location>
        <begin position="65"/>
        <end position="77"/>
    </location>
</feature>
<dbReference type="EMBL" id="JADYXP020000006">
    <property type="protein sequence ID" value="KAL0122634.1"/>
    <property type="molecule type" value="Genomic_DNA"/>
</dbReference>
<gene>
    <name evidence="2" type="ORF">PUN28_007387</name>
</gene>